<evidence type="ECO:0000313" key="3">
    <source>
        <dbReference type="Proteomes" id="UP000078200"/>
    </source>
</evidence>
<accession>A0A1A9UEV8</accession>
<keyword evidence="3" id="KW-1185">Reference proteome</keyword>
<organism evidence="2 3">
    <name type="scientific">Glossina austeni</name>
    <name type="common">Savannah tsetse fly</name>
    <dbReference type="NCBI Taxonomy" id="7395"/>
    <lineage>
        <taxon>Eukaryota</taxon>
        <taxon>Metazoa</taxon>
        <taxon>Ecdysozoa</taxon>
        <taxon>Arthropoda</taxon>
        <taxon>Hexapoda</taxon>
        <taxon>Insecta</taxon>
        <taxon>Pterygota</taxon>
        <taxon>Neoptera</taxon>
        <taxon>Endopterygota</taxon>
        <taxon>Diptera</taxon>
        <taxon>Brachycera</taxon>
        <taxon>Muscomorpha</taxon>
        <taxon>Hippoboscoidea</taxon>
        <taxon>Glossinidae</taxon>
        <taxon>Glossina</taxon>
    </lineage>
</organism>
<feature type="region of interest" description="Disordered" evidence="1">
    <location>
        <begin position="62"/>
        <end position="104"/>
    </location>
</feature>
<protein>
    <submittedName>
        <fullName evidence="2">Uncharacterized protein</fullName>
    </submittedName>
</protein>
<evidence type="ECO:0000313" key="2">
    <source>
        <dbReference type="EnsemblMetazoa" id="GAUT002588-PA"/>
    </source>
</evidence>
<name>A0A1A9UEV8_GLOAU</name>
<feature type="compositionally biased region" description="Acidic residues" evidence="1">
    <location>
        <begin position="66"/>
        <end position="98"/>
    </location>
</feature>
<proteinExistence type="predicted"/>
<dbReference type="VEuPathDB" id="VectorBase:GAUT002588"/>
<sequence length="104" mass="11961">MNRYKEPLNKSSCFSFQLWSDCSYDKIKITNSLAILFYDQQQLQCIQRSQRASCVTCGHSLYHSDSDDDYDDDDDDDDDDGDDNDDDDNNGDDNDEFSESGLQT</sequence>
<evidence type="ECO:0000256" key="1">
    <source>
        <dbReference type="SAM" id="MobiDB-lite"/>
    </source>
</evidence>
<dbReference type="AlphaFoldDB" id="A0A1A9UEV8"/>
<dbReference type="Proteomes" id="UP000078200">
    <property type="component" value="Unassembled WGS sequence"/>
</dbReference>
<dbReference type="EnsemblMetazoa" id="GAUT002588-RA">
    <property type="protein sequence ID" value="GAUT002588-PA"/>
    <property type="gene ID" value="GAUT002588"/>
</dbReference>
<reference evidence="2" key="1">
    <citation type="submission" date="2020-05" db="UniProtKB">
        <authorList>
            <consortium name="EnsemblMetazoa"/>
        </authorList>
    </citation>
    <scope>IDENTIFICATION</scope>
    <source>
        <strain evidence="2">TTRI</strain>
    </source>
</reference>